<reference evidence="4" key="1">
    <citation type="journal article" date="2023" name="G3 (Bethesda)">
        <title>A reference genome for the long-term kleptoplast-retaining sea slug Elysia crispata morphotype clarki.</title>
        <authorList>
            <person name="Eastman K.E."/>
            <person name="Pendleton A.L."/>
            <person name="Shaikh M.A."/>
            <person name="Suttiyut T."/>
            <person name="Ogas R."/>
            <person name="Tomko P."/>
            <person name="Gavelis G."/>
            <person name="Widhalm J.R."/>
            <person name="Wisecaver J.H."/>
        </authorList>
    </citation>
    <scope>NUCLEOTIDE SEQUENCE</scope>
    <source>
        <strain evidence="4">ECLA1</strain>
    </source>
</reference>
<keyword evidence="5" id="KW-1185">Reference proteome</keyword>
<feature type="coiled-coil region" evidence="1">
    <location>
        <begin position="1043"/>
        <end position="1268"/>
    </location>
</feature>
<evidence type="ECO:0000259" key="3">
    <source>
        <dbReference type="Pfam" id="PF21007"/>
    </source>
</evidence>
<dbReference type="Proteomes" id="UP001283361">
    <property type="component" value="Unassembled WGS sequence"/>
</dbReference>
<feature type="compositionally biased region" description="Polar residues" evidence="2">
    <location>
        <begin position="654"/>
        <end position="668"/>
    </location>
</feature>
<feature type="compositionally biased region" description="Low complexity" evidence="2">
    <location>
        <begin position="327"/>
        <end position="344"/>
    </location>
</feature>
<dbReference type="GO" id="GO:0060271">
    <property type="term" value="P:cilium assembly"/>
    <property type="evidence" value="ECO:0007669"/>
    <property type="project" value="InterPro"/>
</dbReference>
<feature type="coiled-coil region" evidence="1">
    <location>
        <begin position="1297"/>
        <end position="1324"/>
    </location>
</feature>
<sequence>MDFGSTSKKASKKDNDSLDDLLGDLLSNNTPAKKKPEQSTPTRQRTPVGKGAKQSGKDENFYSSLAAMADSDGASDISEADVSKVAHSIGGLDDMDADLFGGTLSKSQNSGNRPNGKPTTPRRNTPPAKGNKSPTRGHSPSCSETPTSPPGSARGSLKRKPVKPPSPSTLPTSTSPGPFSQMQSEPKPLTAPGKMSDLSSASESLIPGQKAKQRPDTAPKLKKKYDFGDFDPDDPLAGVLSDDNDDDDLSESDRPKSATKKPVAVTDETKKAEDTKTSGLDSLRRRNLMERPPTRSGSNMADTTPAVKEIATAAAGKSAAKPQPQPSGLFSDSDGDMLDGLGLDAEAPPKKVESVPKSKPDVESLAPARSVFDSLLGKSSSTAAQLLEPKAKKQFVLDSKYSGSLAGSGEAREEDDFNFGSYQPSAASGSRPNSRRSVRFQDDDDIFGLDTQPSPRAKSSGSAGKISSAPQGMEWLETATADSNRTPSTTTSVASGPPAAIASTAAASPSKPSTSTTAGTPAKPPTPQKKTAGESAPGSTNTPQKPPVPNTAPSPRAWLGLGSDSDDDDLFKPKKSSARSAALPQSPALSGPASASPRVLPKKPSKKDGSSPKPSPSGSAIVTKGDSDDDAEEDDWLARARSRRQQMLAKDSARSTGSVENATPSASARSRGADNTIEGDLGMHDDGQSIKVDLSSLIIDSPKFGGSARNEMSNDIFSRPQSQRQGQGGVSWESPRTALSRTINESLADNQSPKVASMQTNAGQSNDARLKFAASAFGQEQIPTLQSQQIAQQQQKNLQAQASQLQQQQQGQTALKLQEQAQQLQEMLQSVQAQQRAATVSAMAPLPTVIPPSYVQMAANIELPDSLAEAHAKIRKLELEKNYTESLLESVRRRYEEEMIAVENSYKNRLLVVEDSNRKKEARLLEENEHLMQQHLGRLRQVEQEKSDLSSSMYSKLEDLERDRAKDIEKVKDQHRLAIQTLKREHEEALERLMRAKNQEIEMVASAHDTSKSLTAVVEQVQNNARDLGELHMKVEGWNRQGLDEREISLRSKDEQLRMLQERLSRQEEDNARERKRLEDLITRMESQLRDQTKSLEEERWKLKQDQARAEAQQRGLEEERRMWLDQQARERLNMERARENFLEEQRSSATQLGEERRALAEERTKFQIEQRVAREKMQQDAVKRGQAEADYEILTRTIQEEKSQHGQRLADLQKEEDRIERERMKADRERAQLDGEREALAQQARQIRQQSEQIDQVTETARRTQLEGEQAMEEAMQYNAQMEKRELDVQRQGNGLKLMEENIAQEKLRMAKEKKELENLKNSSLCTNCRSPLHGGSVGVFPQQQHNGYFTPQQSMSRVQINGFSVSAHQNGTNPLEHIAASIASDRALRMFKIQAMKDKEYLEEESMYLESLRHTPYHPAASKS</sequence>
<feature type="compositionally biased region" description="Low complexity" evidence="2">
    <location>
        <begin position="578"/>
        <end position="598"/>
    </location>
</feature>
<feature type="coiled-coil region" evidence="1">
    <location>
        <begin position="788"/>
        <end position="837"/>
    </location>
</feature>
<feature type="compositionally biased region" description="Polar residues" evidence="2">
    <location>
        <begin position="104"/>
        <end position="123"/>
    </location>
</feature>
<dbReference type="PANTHER" id="PTHR33689">
    <property type="entry name" value="FAS-BINDING FACTOR 1"/>
    <property type="match status" value="1"/>
</dbReference>
<feature type="compositionally biased region" description="Low complexity" evidence="2">
    <location>
        <begin position="311"/>
        <end position="320"/>
    </location>
</feature>
<feature type="compositionally biased region" description="Low complexity" evidence="2">
    <location>
        <begin position="169"/>
        <end position="180"/>
    </location>
</feature>
<dbReference type="PANTHER" id="PTHR33689:SF1">
    <property type="entry name" value="FAS-BINDING FACTOR 1"/>
    <property type="match status" value="1"/>
</dbReference>
<dbReference type="Pfam" id="PF21007">
    <property type="entry name" value="FBF1"/>
    <property type="match status" value="1"/>
</dbReference>
<feature type="compositionally biased region" description="Basic and acidic residues" evidence="2">
    <location>
        <begin position="267"/>
        <end position="293"/>
    </location>
</feature>
<organism evidence="4 5">
    <name type="scientific">Elysia crispata</name>
    <name type="common">lettuce slug</name>
    <dbReference type="NCBI Taxonomy" id="231223"/>
    <lineage>
        <taxon>Eukaryota</taxon>
        <taxon>Metazoa</taxon>
        <taxon>Spiralia</taxon>
        <taxon>Lophotrochozoa</taxon>
        <taxon>Mollusca</taxon>
        <taxon>Gastropoda</taxon>
        <taxon>Heterobranchia</taxon>
        <taxon>Euthyneura</taxon>
        <taxon>Panpulmonata</taxon>
        <taxon>Sacoglossa</taxon>
        <taxon>Placobranchoidea</taxon>
        <taxon>Plakobranchidae</taxon>
        <taxon>Elysia</taxon>
    </lineage>
</organism>
<evidence type="ECO:0000313" key="4">
    <source>
        <dbReference type="EMBL" id="KAK3709194.1"/>
    </source>
</evidence>
<name>A0AAE1CLU6_9GAST</name>
<dbReference type="GO" id="GO:0090162">
    <property type="term" value="P:establishment of epithelial cell polarity"/>
    <property type="evidence" value="ECO:0007669"/>
    <property type="project" value="InterPro"/>
</dbReference>
<evidence type="ECO:0000313" key="5">
    <source>
        <dbReference type="Proteomes" id="UP001283361"/>
    </source>
</evidence>
<proteinExistence type="predicted"/>
<feature type="region of interest" description="Disordered" evidence="2">
    <location>
        <begin position="706"/>
        <end position="735"/>
    </location>
</feature>
<dbReference type="GO" id="GO:0036064">
    <property type="term" value="C:ciliary basal body"/>
    <property type="evidence" value="ECO:0007669"/>
    <property type="project" value="TreeGrafter"/>
</dbReference>
<feature type="domain" description="Fas-binding factor 1 C-terminal" evidence="3">
    <location>
        <begin position="877"/>
        <end position="1416"/>
    </location>
</feature>
<feature type="compositionally biased region" description="Low complexity" evidence="2">
    <location>
        <begin position="494"/>
        <end position="521"/>
    </location>
</feature>
<comment type="caution">
    <text evidence="4">The sequence shown here is derived from an EMBL/GenBank/DDBJ whole genome shotgun (WGS) entry which is preliminary data.</text>
</comment>
<dbReference type="InterPro" id="IPR033561">
    <property type="entry name" value="FBF1"/>
</dbReference>
<feature type="compositionally biased region" description="Polar residues" evidence="2">
    <location>
        <begin position="480"/>
        <end position="493"/>
    </location>
</feature>
<feature type="compositionally biased region" description="Low complexity" evidence="2">
    <location>
        <begin position="457"/>
        <end position="469"/>
    </location>
</feature>
<feature type="compositionally biased region" description="Polar residues" evidence="2">
    <location>
        <begin position="420"/>
        <end position="432"/>
    </location>
</feature>
<dbReference type="GO" id="GO:0005814">
    <property type="term" value="C:centriole"/>
    <property type="evidence" value="ECO:0007669"/>
    <property type="project" value="TreeGrafter"/>
</dbReference>
<feature type="compositionally biased region" description="Basic and acidic residues" evidence="2">
    <location>
        <begin position="347"/>
        <end position="362"/>
    </location>
</feature>
<feature type="region of interest" description="Disordered" evidence="2">
    <location>
        <begin position="398"/>
        <end position="686"/>
    </location>
</feature>
<feature type="region of interest" description="Disordered" evidence="2">
    <location>
        <begin position="1"/>
        <end position="64"/>
    </location>
</feature>
<dbReference type="GO" id="GO:0097539">
    <property type="term" value="C:ciliary transition fiber"/>
    <property type="evidence" value="ECO:0007669"/>
    <property type="project" value="InterPro"/>
</dbReference>
<feature type="compositionally biased region" description="Low complexity" evidence="2">
    <location>
        <begin position="139"/>
        <end position="152"/>
    </location>
</feature>
<keyword evidence="1" id="KW-0175">Coiled coil</keyword>
<protein>
    <recommendedName>
        <fullName evidence="3">Fas-binding factor 1 C-terminal domain-containing protein</fullName>
    </recommendedName>
</protein>
<dbReference type="EMBL" id="JAWDGP010007673">
    <property type="protein sequence ID" value="KAK3709194.1"/>
    <property type="molecule type" value="Genomic_DNA"/>
</dbReference>
<feature type="compositionally biased region" description="Basic and acidic residues" evidence="2">
    <location>
        <begin position="213"/>
        <end position="227"/>
    </location>
</feature>
<feature type="region of interest" description="Disordered" evidence="2">
    <location>
        <begin position="92"/>
        <end position="365"/>
    </location>
</feature>
<evidence type="ECO:0000256" key="1">
    <source>
        <dbReference type="SAM" id="Coils"/>
    </source>
</evidence>
<evidence type="ECO:0000256" key="2">
    <source>
        <dbReference type="SAM" id="MobiDB-lite"/>
    </source>
</evidence>
<feature type="coiled-coil region" evidence="1">
    <location>
        <begin position="925"/>
        <end position="1003"/>
    </location>
</feature>
<accession>A0AAE1CLU6</accession>
<dbReference type="InterPro" id="IPR049390">
    <property type="entry name" value="FBF1_C"/>
</dbReference>
<gene>
    <name evidence="4" type="ORF">RRG08_030872</name>
</gene>